<dbReference type="AlphaFoldDB" id="A0A1H4P0M6"/>
<organism evidence="2 3">
    <name type="scientific">Bradyrhizobium erythrophlei</name>
    <dbReference type="NCBI Taxonomy" id="1437360"/>
    <lineage>
        <taxon>Bacteria</taxon>
        <taxon>Pseudomonadati</taxon>
        <taxon>Pseudomonadota</taxon>
        <taxon>Alphaproteobacteria</taxon>
        <taxon>Hyphomicrobiales</taxon>
        <taxon>Nitrobacteraceae</taxon>
        <taxon>Bradyrhizobium</taxon>
    </lineage>
</organism>
<name>A0A1H4P0M6_9BRAD</name>
<evidence type="ECO:0000259" key="1">
    <source>
        <dbReference type="Pfam" id="PF10881"/>
    </source>
</evidence>
<protein>
    <recommendedName>
        <fullName evidence="1">DUF2726 domain-containing protein</fullName>
    </recommendedName>
</protein>
<evidence type="ECO:0000313" key="3">
    <source>
        <dbReference type="Proteomes" id="UP000198992"/>
    </source>
</evidence>
<reference evidence="2 3" key="1">
    <citation type="submission" date="2016-10" db="EMBL/GenBank/DDBJ databases">
        <authorList>
            <person name="de Groot N.N."/>
        </authorList>
    </citation>
    <scope>NUCLEOTIDE SEQUENCE [LARGE SCALE GENOMIC DNA]</scope>
    <source>
        <strain evidence="2 3">MT12</strain>
    </source>
</reference>
<dbReference type="Proteomes" id="UP000198992">
    <property type="component" value="Unassembled WGS sequence"/>
</dbReference>
<evidence type="ECO:0000313" key="2">
    <source>
        <dbReference type="EMBL" id="SEC00442.1"/>
    </source>
</evidence>
<feature type="domain" description="DUF2726" evidence="1">
    <location>
        <begin position="102"/>
        <end position="163"/>
    </location>
</feature>
<dbReference type="EMBL" id="FNTH01000001">
    <property type="protein sequence ID" value="SEC00442.1"/>
    <property type="molecule type" value="Genomic_DNA"/>
</dbReference>
<dbReference type="RefSeq" id="WP_143046599.1">
    <property type="nucleotide sequence ID" value="NZ_FNTH01000001.1"/>
</dbReference>
<accession>A0A1H4P0M6</accession>
<gene>
    <name evidence="2" type="ORF">SAMN05444164_0774</name>
</gene>
<dbReference type="Gene3D" id="3.40.960.10">
    <property type="entry name" value="VSR Endonuclease"/>
    <property type="match status" value="1"/>
</dbReference>
<dbReference type="Pfam" id="PF10881">
    <property type="entry name" value="DUF2726"/>
    <property type="match status" value="1"/>
</dbReference>
<proteinExistence type="predicted"/>
<sequence>MSRELVDDFSNFKSAIVWPDEREPEEAPTGDFVPLRLAVAKAIESAGESVAMAGITESPIETIFGAKLALVLRPVCEELGWDFSIGAELGADLVLYPQYALQRFRYDFALLAKGQTRPLILVECDGKDFHSSPEQQANDRLKDRAALNAGIRLIRFSGSEINGDADGCVRQTLAACVSAALR</sequence>
<dbReference type="InterPro" id="IPR024402">
    <property type="entry name" value="DUF2726"/>
</dbReference>
<dbReference type="OrthoDB" id="9757917at2"/>